<dbReference type="SUPFAM" id="SSF55874">
    <property type="entry name" value="ATPase domain of HSP90 chaperone/DNA topoisomerase II/histidine kinase"/>
    <property type="match status" value="1"/>
</dbReference>
<dbReference type="STRING" id="1203610.HMPREF1536_02546"/>
<dbReference type="HOGENOM" id="CLU_000445_28_7_10"/>
<dbReference type="PROSITE" id="PS50110">
    <property type="entry name" value="RESPONSE_REGULATORY"/>
    <property type="match status" value="1"/>
</dbReference>
<dbReference type="PROSITE" id="PS50109">
    <property type="entry name" value="HIS_KIN"/>
    <property type="match status" value="1"/>
</dbReference>
<evidence type="ECO:0000313" key="15">
    <source>
        <dbReference type="Proteomes" id="UP000033035"/>
    </source>
</evidence>
<dbReference type="Proteomes" id="UP000033035">
    <property type="component" value="Unassembled WGS sequence"/>
</dbReference>
<dbReference type="PANTHER" id="PTHR43547:SF2">
    <property type="entry name" value="HYBRID SIGNAL TRANSDUCTION HISTIDINE KINASE C"/>
    <property type="match status" value="1"/>
</dbReference>
<dbReference type="EC" id="2.7.13.3" evidence="2"/>
<evidence type="ECO:0000256" key="9">
    <source>
        <dbReference type="SAM" id="Phobius"/>
    </source>
</evidence>
<evidence type="ECO:0000259" key="12">
    <source>
        <dbReference type="PROSITE" id="PS50109"/>
    </source>
</evidence>
<dbReference type="InterPro" id="IPR036890">
    <property type="entry name" value="HATPase_C_sf"/>
</dbReference>
<dbReference type="InterPro" id="IPR009057">
    <property type="entry name" value="Homeodomain-like_sf"/>
</dbReference>
<dbReference type="RefSeq" id="WP_028729865.1">
    <property type="nucleotide sequence ID" value="NZ_KE386764.1"/>
</dbReference>
<gene>
    <name evidence="14" type="ORF">HMPREF1536_02546</name>
</gene>
<keyword evidence="9" id="KW-1133">Transmembrane helix</keyword>
<evidence type="ECO:0000256" key="8">
    <source>
        <dbReference type="SAM" id="Coils"/>
    </source>
</evidence>
<dbReference type="InterPro" id="IPR011006">
    <property type="entry name" value="CheY-like_superfamily"/>
</dbReference>
<dbReference type="GO" id="GO:0000155">
    <property type="term" value="F:phosphorelay sensor kinase activity"/>
    <property type="evidence" value="ECO:0007669"/>
    <property type="project" value="InterPro"/>
</dbReference>
<evidence type="ECO:0000256" key="4">
    <source>
        <dbReference type="ARBA" id="ARBA00023015"/>
    </source>
</evidence>
<feature type="chain" id="PRO_5002490072" description="histidine kinase" evidence="10">
    <location>
        <begin position="27"/>
        <end position="681"/>
    </location>
</feature>
<feature type="transmembrane region" description="Helical" evidence="9">
    <location>
        <begin position="36"/>
        <end position="56"/>
    </location>
</feature>
<evidence type="ECO:0000259" key="13">
    <source>
        <dbReference type="PROSITE" id="PS50110"/>
    </source>
</evidence>
<dbReference type="InterPro" id="IPR001789">
    <property type="entry name" value="Sig_transdc_resp-reg_receiver"/>
</dbReference>
<protein>
    <recommendedName>
        <fullName evidence="2">histidine kinase</fullName>
        <ecNumber evidence="2">2.7.13.3</ecNumber>
    </recommendedName>
</protein>
<dbReference type="GO" id="GO:0043565">
    <property type="term" value="F:sequence-specific DNA binding"/>
    <property type="evidence" value="ECO:0007669"/>
    <property type="project" value="InterPro"/>
</dbReference>
<keyword evidence="10" id="KW-0732">Signal</keyword>
<evidence type="ECO:0000313" key="14">
    <source>
        <dbReference type="EMBL" id="KKB55092.1"/>
    </source>
</evidence>
<dbReference type="Gene3D" id="3.40.50.2300">
    <property type="match status" value="1"/>
</dbReference>
<keyword evidence="6" id="KW-0804">Transcription</keyword>
<dbReference type="Gene3D" id="1.10.287.130">
    <property type="match status" value="1"/>
</dbReference>
<dbReference type="Pfam" id="PF00072">
    <property type="entry name" value="Response_reg"/>
    <property type="match status" value="1"/>
</dbReference>
<accession>A0A0F5JCD3</accession>
<evidence type="ECO:0000256" key="3">
    <source>
        <dbReference type="ARBA" id="ARBA00022553"/>
    </source>
</evidence>
<name>A0A0F5JCD3_9BACT</name>
<dbReference type="SUPFAM" id="SSF52172">
    <property type="entry name" value="CheY-like"/>
    <property type="match status" value="1"/>
</dbReference>
<keyword evidence="9" id="KW-0472">Membrane</keyword>
<dbReference type="SUPFAM" id="SSF46689">
    <property type="entry name" value="Homeodomain-like"/>
    <property type="match status" value="1"/>
</dbReference>
<reference evidence="14 15" key="1">
    <citation type="submission" date="2013-04" db="EMBL/GenBank/DDBJ databases">
        <title>The Genome Sequence of Parabacteroides gordonii DSM 23371.</title>
        <authorList>
            <consortium name="The Broad Institute Genomics Platform"/>
            <person name="Earl A."/>
            <person name="Ward D."/>
            <person name="Feldgarden M."/>
            <person name="Gevers D."/>
            <person name="Martens E."/>
            <person name="Sakamoto M."/>
            <person name="Benno Y."/>
            <person name="Suzuki N."/>
            <person name="Matsunaga N."/>
            <person name="Koshihara K."/>
            <person name="Seki M."/>
            <person name="Komiya H."/>
            <person name="Walker B."/>
            <person name="Young S."/>
            <person name="Zeng Q."/>
            <person name="Gargeya S."/>
            <person name="Fitzgerald M."/>
            <person name="Haas B."/>
            <person name="Abouelleil A."/>
            <person name="Allen A.W."/>
            <person name="Alvarado L."/>
            <person name="Arachchi H.M."/>
            <person name="Berlin A.M."/>
            <person name="Chapman S.B."/>
            <person name="Gainer-Dewar J."/>
            <person name="Goldberg J."/>
            <person name="Griggs A."/>
            <person name="Gujja S."/>
            <person name="Hansen M."/>
            <person name="Howarth C."/>
            <person name="Imamovic A."/>
            <person name="Ireland A."/>
            <person name="Larimer J."/>
            <person name="McCowan C."/>
            <person name="Murphy C."/>
            <person name="Pearson M."/>
            <person name="Poon T.W."/>
            <person name="Priest M."/>
            <person name="Roberts A."/>
            <person name="Saif S."/>
            <person name="Shea T."/>
            <person name="Sisk P."/>
            <person name="Sykes S."/>
            <person name="Wortman J."/>
            <person name="Nusbaum C."/>
            <person name="Birren B."/>
        </authorList>
    </citation>
    <scope>NUCLEOTIDE SEQUENCE [LARGE SCALE GENOMIC DNA]</scope>
    <source>
        <strain evidence="14 15">MS-1</strain>
    </source>
</reference>
<keyword evidence="8" id="KW-0175">Coiled coil</keyword>
<dbReference type="InterPro" id="IPR018060">
    <property type="entry name" value="HTH_AraC"/>
</dbReference>
<keyword evidence="5" id="KW-0238">DNA-binding</keyword>
<dbReference type="SMART" id="SM00342">
    <property type="entry name" value="HTH_ARAC"/>
    <property type="match status" value="1"/>
</dbReference>
<dbReference type="GO" id="GO:0003700">
    <property type="term" value="F:DNA-binding transcription factor activity"/>
    <property type="evidence" value="ECO:0007669"/>
    <property type="project" value="InterPro"/>
</dbReference>
<evidence type="ECO:0000256" key="10">
    <source>
        <dbReference type="SAM" id="SignalP"/>
    </source>
</evidence>
<dbReference type="InterPro" id="IPR036097">
    <property type="entry name" value="HisK_dim/P_sf"/>
</dbReference>
<dbReference type="InterPro" id="IPR005467">
    <property type="entry name" value="His_kinase_dom"/>
</dbReference>
<evidence type="ECO:0000256" key="7">
    <source>
        <dbReference type="PROSITE-ProRule" id="PRU00169"/>
    </source>
</evidence>
<keyword evidence="15" id="KW-1185">Reference proteome</keyword>
<dbReference type="PATRIC" id="fig|1203610.3.peg.2615"/>
<dbReference type="AlphaFoldDB" id="A0A0F5JCD3"/>
<proteinExistence type="predicted"/>
<feature type="domain" description="Histidine kinase" evidence="12">
    <location>
        <begin position="189"/>
        <end position="387"/>
    </location>
</feature>
<evidence type="ECO:0000256" key="1">
    <source>
        <dbReference type="ARBA" id="ARBA00000085"/>
    </source>
</evidence>
<dbReference type="PANTHER" id="PTHR43547">
    <property type="entry name" value="TWO-COMPONENT HISTIDINE KINASE"/>
    <property type="match status" value="1"/>
</dbReference>
<feature type="modified residue" description="4-aspartylphosphate" evidence="7">
    <location>
        <position position="479"/>
    </location>
</feature>
<dbReference type="CDD" id="cd00082">
    <property type="entry name" value="HisKA"/>
    <property type="match status" value="1"/>
</dbReference>
<sequence>MNNRALSRKLSVFLVCFAFCGQQAFAAEGAVGTLDIVVLAVVLLLAIFFISACFYLRKMYTGFTGESKEVKKEKDLLLQQRDEAVKKCKELETENADLEEKKHFIEEKATELESRESELATVNEELSQKLIAQETMISTLNSNKKDLEQMLVAKIKESDSLQREVADRLSEAEQRLKDAESIHDNFFIETIHEMRTPLSLVLGSLALVVQNKDESQEMSTQLLSAYRNTLALQDLADQLIGTRRANDVANYLRIARYDLVDISRQICDLFVDWVAMNNVDFQINTQTSVLWIWLDRRKMEYALRTLLSNAFKNTFSYGKVSLNLSVVQKDGKAYCSLSVEDEGLDENESTRRGLKQVSDMIDDIGGFFSSDADNTRTIYTLLIPLGKQHLLDRRVEFVEPEADLVKLNDRQKEEIAEFIQIIPQKKAMGKKILVIDDSDQIRWFLKHVFTKEYEILEARNGEEGVQIAFATSPDLILCDVMMPIMDGFETCKKLKGDPRTSQTPVVMLTAKVESEDVITGIEAGADDYITKPFDVEILRSKLNSLVKRRDQLKQYFTNTLAGTSNTDKDANEPAIPSNPFMDLVVKNIEMHLDDSTFEAKVLADSLNMSLPTLYRKIKQFSDCSILELTRTIRLKKAAELIRTQQYSVQEVSEMVGFNDTATFRKRFTEQYGTTPSQYGQP</sequence>
<comment type="catalytic activity">
    <reaction evidence="1">
        <text>ATP + protein L-histidine = ADP + protein N-phospho-L-histidine.</text>
        <dbReference type="EC" id="2.7.13.3"/>
    </reaction>
</comment>
<feature type="signal peptide" evidence="10">
    <location>
        <begin position="1"/>
        <end position="26"/>
    </location>
</feature>
<comment type="caution">
    <text evidence="14">The sequence shown here is derived from an EMBL/GenBank/DDBJ whole genome shotgun (WGS) entry which is preliminary data.</text>
</comment>
<organism evidence="14 15">
    <name type="scientific">Parabacteroides gordonii MS-1 = DSM 23371</name>
    <dbReference type="NCBI Taxonomy" id="1203610"/>
    <lineage>
        <taxon>Bacteria</taxon>
        <taxon>Pseudomonadati</taxon>
        <taxon>Bacteroidota</taxon>
        <taxon>Bacteroidia</taxon>
        <taxon>Bacteroidales</taxon>
        <taxon>Tannerellaceae</taxon>
        <taxon>Parabacteroides</taxon>
    </lineage>
</organism>
<keyword evidence="9" id="KW-0812">Transmembrane</keyword>
<dbReference type="InterPro" id="IPR003661">
    <property type="entry name" value="HisK_dim/P_dom"/>
</dbReference>
<dbReference type="Gene3D" id="3.30.565.10">
    <property type="entry name" value="Histidine kinase-like ATPase, C-terminal domain"/>
    <property type="match status" value="1"/>
</dbReference>
<evidence type="ECO:0000256" key="2">
    <source>
        <dbReference type="ARBA" id="ARBA00012438"/>
    </source>
</evidence>
<dbReference type="Gene3D" id="1.10.10.60">
    <property type="entry name" value="Homeodomain-like"/>
    <property type="match status" value="1"/>
</dbReference>
<evidence type="ECO:0000259" key="11">
    <source>
        <dbReference type="PROSITE" id="PS01124"/>
    </source>
</evidence>
<keyword evidence="3 7" id="KW-0597">Phosphoprotein</keyword>
<dbReference type="EMBL" id="AQHW01000015">
    <property type="protein sequence ID" value="KKB55092.1"/>
    <property type="molecule type" value="Genomic_DNA"/>
</dbReference>
<dbReference type="PROSITE" id="PS00041">
    <property type="entry name" value="HTH_ARAC_FAMILY_1"/>
    <property type="match status" value="1"/>
</dbReference>
<evidence type="ECO:0000256" key="5">
    <source>
        <dbReference type="ARBA" id="ARBA00023125"/>
    </source>
</evidence>
<dbReference type="InterPro" id="IPR018062">
    <property type="entry name" value="HTH_AraC-typ_CS"/>
</dbReference>
<feature type="coiled-coil region" evidence="8">
    <location>
        <begin position="67"/>
        <end position="189"/>
    </location>
</feature>
<dbReference type="SUPFAM" id="SSF47384">
    <property type="entry name" value="Homodimeric domain of signal transducing histidine kinase"/>
    <property type="match status" value="1"/>
</dbReference>
<evidence type="ECO:0000256" key="6">
    <source>
        <dbReference type="ARBA" id="ARBA00023163"/>
    </source>
</evidence>
<feature type="domain" description="HTH araC/xylS-type" evidence="11">
    <location>
        <begin position="582"/>
        <end position="681"/>
    </location>
</feature>
<feature type="domain" description="Response regulatory" evidence="13">
    <location>
        <begin position="431"/>
        <end position="546"/>
    </location>
</feature>
<dbReference type="Pfam" id="PF12833">
    <property type="entry name" value="HTH_18"/>
    <property type="match status" value="1"/>
</dbReference>
<dbReference type="SMART" id="SM00448">
    <property type="entry name" value="REC"/>
    <property type="match status" value="1"/>
</dbReference>
<dbReference type="PROSITE" id="PS01124">
    <property type="entry name" value="HTH_ARAC_FAMILY_2"/>
    <property type="match status" value="1"/>
</dbReference>
<keyword evidence="4" id="KW-0805">Transcription regulation</keyword>